<evidence type="ECO:0000259" key="6">
    <source>
        <dbReference type="PROSITE" id="PS51767"/>
    </source>
</evidence>
<dbReference type="InterPro" id="IPR001461">
    <property type="entry name" value="Aspartic_peptidase_A1"/>
</dbReference>
<dbReference type="InterPro" id="IPR033121">
    <property type="entry name" value="PEPTIDASE_A1"/>
</dbReference>
<comment type="caution">
    <text evidence="7">The sequence shown here is derived from an EMBL/GenBank/DDBJ whole genome shotgun (WGS) entry which is preliminary data.</text>
</comment>
<dbReference type="InterPro" id="IPR032799">
    <property type="entry name" value="TAXi_C"/>
</dbReference>
<dbReference type="CDD" id="cd05489">
    <property type="entry name" value="xylanase_inhibitor_I_like"/>
    <property type="match status" value="1"/>
</dbReference>
<accession>A0A218XPJ7</accession>
<dbReference type="FunFam" id="2.40.70.10:FF:000041">
    <property type="entry name" value="Basic 7S globulin"/>
    <property type="match status" value="2"/>
</dbReference>
<dbReference type="InterPro" id="IPR032861">
    <property type="entry name" value="TAXi_N"/>
</dbReference>
<evidence type="ECO:0000256" key="1">
    <source>
        <dbReference type="ARBA" id="ARBA00004239"/>
    </source>
</evidence>
<reference evidence="8" key="1">
    <citation type="journal article" date="2017" name="Plant J.">
        <title>The pomegranate (Punica granatum L.) genome and the genomics of punicalagin biosynthesis.</title>
        <authorList>
            <person name="Qin G."/>
            <person name="Xu C."/>
            <person name="Ming R."/>
            <person name="Tang H."/>
            <person name="Guyot R."/>
            <person name="Kramer E.M."/>
            <person name="Hu Y."/>
            <person name="Yi X."/>
            <person name="Qi Y."/>
            <person name="Xu X."/>
            <person name="Gao Z."/>
            <person name="Pan H."/>
            <person name="Jian J."/>
            <person name="Tian Y."/>
            <person name="Yue Z."/>
            <person name="Xu Y."/>
        </authorList>
    </citation>
    <scope>NUCLEOTIDE SEQUENCE [LARGE SCALE GENOMIC DNA]</scope>
    <source>
        <strain evidence="8">cv. Dabenzi</strain>
    </source>
</reference>
<feature type="signal peptide" evidence="5">
    <location>
        <begin position="1"/>
        <end position="29"/>
    </location>
</feature>
<evidence type="ECO:0000256" key="4">
    <source>
        <dbReference type="ARBA" id="ARBA00022729"/>
    </source>
</evidence>
<proteinExistence type="inferred from homology"/>
<dbReference type="Proteomes" id="UP000197138">
    <property type="component" value="Unassembled WGS sequence"/>
</dbReference>
<dbReference type="AlphaFoldDB" id="A0A218XPJ7"/>
<evidence type="ECO:0000256" key="5">
    <source>
        <dbReference type="SAM" id="SignalP"/>
    </source>
</evidence>
<keyword evidence="4 5" id="KW-0732">Signal</keyword>
<feature type="chain" id="PRO_5013211030" description="Peptidase A1 domain-containing protein" evidence="5">
    <location>
        <begin position="30"/>
        <end position="845"/>
    </location>
</feature>
<dbReference type="SUPFAM" id="SSF50630">
    <property type="entry name" value="Acid proteases"/>
    <property type="match status" value="2"/>
</dbReference>
<dbReference type="Pfam" id="PF14543">
    <property type="entry name" value="TAXi_N"/>
    <property type="match status" value="2"/>
</dbReference>
<sequence>MAMASPSVNSHNVLFIFSLLFVFLLSSLAQQSFRPKALVLPVAKDGRTSQYLTRIHQRTPPVPLSLVVDLGGRHFWVACDKPKYISSTFRPSRCGSAQCALGTHSYCGGCNGSPAPGCNNNTCVLSGEETVTRVDFNGDLGSDVLSLPSTDGSNPGRMVSVPQFLFVCGYDLQLERLASGVTGMVPLGSTNIALPAQLSSAFGFPRKFAICLPSSATSSGVIFFGDGPYNLLPNIDESQSLTYTPLLSNPISTSAAAFVGEPSYEYFIGVKSITVGDKLLSLNSTLLTIKSNGLGGTKLSTVNRYTVLETSIFAAFTKAFISEAAARNITRVGAVRPFEVCFSSKNIPGTRVGPVVPHIYLTLQNKDTIWTITGSNSMVQINNDVLCLGVVDGGPYVQTAIVIGGYQLENNLIQFDLARSRVGFSNTLLGRQTTCALALPVAKDGWTSQYLTCIHQRPPPVPLSLVVDLGGWHSWVACDIPEYISSTFRPSRCGSAQGARGTQGYCRHSCLGSPAVPGCNNNTCILIGENTVRRIDFPGGLGSDGLSLPSTDGSNPGNIVRVPQFLFVCGSDISLFRLASGATGMAPLGRTKIALPLMLSSAFSFSRKFAICLPSSNTSTGVIFFGDGPYNLLPNVDASQSLTYTPLLSNPVHTYTAAFGGEPSYEYFIGVKSITVGNKLLSLNSNLLTIKSNGHGGTELSTVNRYTVLETSIFAAFTKAFISEAAARNITRVGAVRPFEVCFSSKNIPGTRVGPAVPYIYLTLQNKDTIWTITGSNSMVQINNDFLCLGAVDGGSYVQTAVLIEGYQLENNLIQFDLARSRVGFSNTLLGRQTTCGNFNFTSTA</sequence>
<dbReference type="Pfam" id="PF14541">
    <property type="entry name" value="TAXi_C"/>
    <property type="match status" value="2"/>
</dbReference>
<dbReference type="GO" id="GO:0006508">
    <property type="term" value="P:proteolysis"/>
    <property type="evidence" value="ECO:0007669"/>
    <property type="project" value="InterPro"/>
</dbReference>
<evidence type="ECO:0000313" key="7">
    <source>
        <dbReference type="EMBL" id="OWM87145.1"/>
    </source>
</evidence>
<keyword evidence="3" id="KW-0964">Secreted</keyword>
<dbReference type="PANTHER" id="PTHR47965">
    <property type="entry name" value="ASPARTYL PROTEASE-RELATED"/>
    <property type="match status" value="1"/>
</dbReference>
<comment type="subcellular location">
    <subcellularLocation>
        <location evidence="1">Secreted</location>
        <location evidence="1">Extracellular space</location>
    </subcellularLocation>
</comment>
<dbReference type="GO" id="GO:0005886">
    <property type="term" value="C:plasma membrane"/>
    <property type="evidence" value="ECO:0007669"/>
    <property type="project" value="TreeGrafter"/>
</dbReference>
<feature type="domain" description="Peptidase A1" evidence="6">
    <location>
        <begin position="51"/>
        <end position="425"/>
    </location>
</feature>
<evidence type="ECO:0000313" key="8">
    <source>
        <dbReference type="Proteomes" id="UP000197138"/>
    </source>
</evidence>
<name>A0A218XPJ7_PUNGR</name>
<dbReference type="InterPro" id="IPR021109">
    <property type="entry name" value="Peptidase_aspartic_dom_sf"/>
</dbReference>
<dbReference type="GO" id="GO:0004190">
    <property type="term" value="F:aspartic-type endopeptidase activity"/>
    <property type="evidence" value="ECO:0007669"/>
    <property type="project" value="InterPro"/>
</dbReference>
<dbReference type="PROSITE" id="PS51767">
    <property type="entry name" value="PEPTIDASE_A1"/>
    <property type="match status" value="2"/>
</dbReference>
<dbReference type="FunFam" id="2.40.70.10:FF:000045">
    <property type="entry name" value="Basic 7S globulin"/>
    <property type="match status" value="2"/>
</dbReference>
<dbReference type="Gene3D" id="2.40.70.10">
    <property type="entry name" value="Acid Proteases"/>
    <property type="match status" value="4"/>
</dbReference>
<dbReference type="PANTHER" id="PTHR47965:SF22">
    <property type="entry name" value="EUKARYOTIC ASPARTYL PROTEASE FAMILY PROTEIN"/>
    <property type="match status" value="1"/>
</dbReference>
<comment type="similarity">
    <text evidence="2">Belongs to the peptidase A1 family.</text>
</comment>
<dbReference type="GO" id="GO:0005794">
    <property type="term" value="C:Golgi apparatus"/>
    <property type="evidence" value="ECO:0007669"/>
    <property type="project" value="TreeGrafter"/>
</dbReference>
<dbReference type="InterPro" id="IPR033868">
    <property type="entry name" value="Xylanase_inhibitor_I-like"/>
</dbReference>
<organism evidence="7 8">
    <name type="scientific">Punica granatum</name>
    <name type="common">Pomegranate</name>
    <dbReference type="NCBI Taxonomy" id="22663"/>
    <lineage>
        <taxon>Eukaryota</taxon>
        <taxon>Viridiplantae</taxon>
        <taxon>Streptophyta</taxon>
        <taxon>Embryophyta</taxon>
        <taxon>Tracheophyta</taxon>
        <taxon>Spermatophyta</taxon>
        <taxon>Magnoliopsida</taxon>
        <taxon>eudicotyledons</taxon>
        <taxon>Gunneridae</taxon>
        <taxon>Pentapetalae</taxon>
        <taxon>rosids</taxon>
        <taxon>malvids</taxon>
        <taxon>Myrtales</taxon>
        <taxon>Lythraceae</taxon>
        <taxon>Punica</taxon>
    </lineage>
</organism>
<dbReference type="EMBL" id="MTKT01000826">
    <property type="protein sequence ID" value="OWM87145.1"/>
    <property type="molecule type" value="Genomic_DNA"/>
</dbReference>
<dbReference type="GO" id="GO:0005576">
    <property type="term" value="C:extracellular region"/>
    <property type="evidence" value="ECO:0007669"/>
    <property type="project" value="UniProtKB-SubCell"/>
</dbReference>
<protein>
    <recommendedName>
        <fullName evidence="6">Peptidase A1 domain-containing protein</fullName>
    </recommendedName>
</protein>
<evidence type="ECO:0000256" key="3">
    <source>
        <dbReference type="ARBA" id="ARBA00022525"/>
    </source>
</evidence>
<feature type="domain" description="Peptidase A1" evidence="6">
    <location>
        <begin position="450"/>
        <end position="826"/>
    </location>
</feature>
<evidence type="ECO:0000256" key="2">
    <source>
        <dbReference type="ARBA" id="ARBA00007447"/>
    </source>
</evidence>
<gene>
    <name evidence="7" type="ORF">CDL15_Pgr010177</name>
</gene>